<dbReference type="STRING" id="1682113.A7U43_14890"/>
<evidence type="ECO:0000313" key="4">
    <source>
        <dbReference type="Proteomes" id="UP000077143"/>
    </source>
</evidence>
<dbReference type="AlphaFoldDB" id="A0A172UN81"/>
<feature type="region of interest" description="Disordered" evidence="1">
    <location>
        <begin position="252"/>
        <end position="280"/>
    </location>
</feature>
<gene>
    <name evidence="3" type="ORF">A7U43_14890</name>
</gene>
<dbReference type="KEGG" id="madi:A7U43_14890"/>
<accession>A0A172UN81</accession>
<protein>
    <recommendedName>
        <fullName evidence="2">DUF7159 domain-containing protein</fullName>
    </recommendedName>
</protein>
<reference evidence="3 4" key="1">
    <citation type="submission" date="2016-05" db="EMBL/GenBank/DDBJ databases">
        <title>Complete genome sequence of a phthalic acid esters degrading Mycobacterium sp. YC-RL4.</title>
        <authorList>
            <person name="Ren L."/>
            <person name="Fan S."/>
            <person name="Ruth N."/>
            <person name="Jia Y."/>
            <person name="Wang J."/>
            <person name="Qiao C."/>
        </authorList>
    </citation>
    <scope>NUCLEOTIDE SEQUENCE [LARGE SCALE GENOMIC DNA]</scope>
    <source>
        <strain evidence="3 4">YC-RL4</strain>
    </source>
</reference>
<feature type="domain" description="DUF7159" evidence="2">
    <location>
        <begin position="1"/>
        <end position="92"/>
    </location>
</feature>
<dbReference type="Proteomes" id="UP000077143">
    <property type="component" value="Chromosome"/>
</dbReference>
<name>A0A172UN81_9MYCO</name>
<feature type="region of interest" description="Disordered" evidence="1">
    <location>
        <begin position="348"/>
        <end position="390"/>
    </location>
</feature>
<proteinExistence type="predicted"/>
<evidence type="ECO:0000256" key="1">
    <source>
        <dbReference type="SAM" id="MobiDB-lite"/>
    </source>
</evidence>
<feature type="compositionally biased region" description="Pro residues" evidence="1">
    <location>
        <begin position="349"/>
        <end position="378"/>
    </location>
</feature>
<sequence length="400" mass="39849">MTSAGVGWVLVDGTAAGGRPVDDDEFVVRDLDELVARCLAAVRGAQAIAASSGRPISAIGVCWSADVEDQVSVLLANLRAAGFGDVRSVRQVVPMPRGDSEHPVTEHPERSGLCGLLAGLLGDLDGGDEADPDDVADLVHHDVIAGPEAGQKPAYGAAQAVLTNAAPAESVGSTRARRTFALPTPGVPVWASPLAGARVMTMAAAAAVAAVIALVAVGSQFIGGTGAGQPGEATLAGRSEAAQAGETTAVVSSAPPGVQPLAAKPEPAPVVEEEPELSEPPVQLALPQPEPVQQPSTAVEPPVSAVALAVPQLPEIAPEAPVLPVADPVAPVAAPVPVDQAVPVAPAEVLPPAPPAPPPPFWLLPPFAPPPPPPPAPVPAEQLPAPAPAPAVNPVFGALP</sequence>
<evidence type="ECO:0000259" key="2">
    <source>
        <dbReference type="Pfam" id="PF23717"/>
    </source>
</evidence>
<dbReference type="InterPro" id="IPR055583">
    <property type="entry name" value="DUF7159"/>
</dbReference>
<dbReference type="PRINTS" id="PR01217">
    <property type="entry name" value="PRICHEXTENSN"/>
</dbReference>
<dbReference type="EMBL" id="CP015596">
    <property type="protein sequence ID" value="ANE80418.1"/>
    <property type="molecule type" value="Genomic_DNA"/>
</dbReference>
<keyword evidence="4" id="KW-1185">Reference proteome</keyword>
<organism evidence="3 4">
    <name type="scientific">Mycobacterium adipatum</name>
    <dbReference type="NCBI Taxonomy" id="1682113"/>
    <lineage>
        <taxon>Bacteria</taxon>
        <taxon>Bacillati</taxon>
        <taxon>Actinomycetota</taxon>
        <taxon>Actinomycetes</taxon>
        <taxon>Mycobacteriales</taxon>
        <taxon>Mycobacteriaceae</taxon>
        <taxon>Mycobacterium</taxon>
    </lineage>
</organism>
<dbReference type="Pfam" id="PF23717">
    <property type="entry name" value="DUF7159"/>
    <property type="match status" value="1"/>
</dbReference>
<evidence type="ECO:0000313" key="3">
    <source>
        <dbReference type="EMBL" id="ANE80418.1"/>
    </source>
</evidence>